<evidence type="ECO:0000259" key="3">
    <source>
        <dbReference type="PROSITE" id="PS51186"/>
    </source>
</evidence>
<organism evidence="4 5">
    <name type="scientific">Kroppenstedtia eburnea</name>
    <dbReference type="NCBI Taxonomy" id="714067"/>
    <lineage>
        <taxon>Bacteria</taxon>
        <taxon>Bacillati</taxon>
        <taxon>Bacillota</taxon>
        <taxon>Bacilli</taxon>
        <taxon>Bacillales</taxon>
        <taxon>Thermoactinomycetaceae</taxon>
        <taxon>Kroppenstedtia</taxon>
    </lineage>
</organism>
<feature type="domain" description="N-acetyltransferase" evidence="3">
    <location>
        <begin position="1"/>
        <end position="148"/>
    </location>
</feature>
<dbReference type="EMBL" id="FTOD01000003">
    <property type="protein sequence ID" value="SIS66414.1"/>
    <property type="molecule type" value="Genomic_DNA"/>
</dbReference>
<evidence type="ECO:0000256" key="1">
    <source>
        <dbReference type="ARBA" id="ARBA00022679"/>
    </source>
</evidence>
<keyword evidence="5" id="KW-1185">Reference proteome</keyword>
<dbReference type="Proteomes" id="UP000186795">
    <property type="component" value="Unassembled WGS sequence"/>
</dbReference>
<dbReference type="Pfam" id="PF00583">
    <property type="entry name" value="Acetyltransf_1"/>
    <property type="match status" value="1"/>
</dbReference>
<dbReference type="PROSITE" id="PS51186">
    <property type="entry name" value="GNAT"/>
    <property type="match status" value="1"/>
</dbReference>
<dbReference type="CDD" id="cd04301">
    <property type="entry name" value="NAT_SF"/>
    <property type="match status" value="1"/>
</dbReference>
<keyword evidence="2" id="KW-0012">Acyltransferase</keyword>
<dbReference type="InterPro" id="IPR050832">
    <property type="entry name" value="Bact_Acetyltransf"/>
</dbReference>
<evidence type="ECO:0000256" key="2">
    <source>
        <dbReference type="ARBA" id="ARBA00023315"/>
    </source>
</evidence>
<dbReference type="PANTHER" id="PTHR43877:SF2">
    <property type="entry name" value="AMINOALKYLPHOSPHONATE N-ACETYLTRANSFERASE-RELATED"/>
    <property type="match status" value="1"/>
</dbReference>
<dbReference type="OrthoDB" id="46888at2"/>
<dbReference type="InterPro" id="IPR016181">
    <property type="entry name" value="Acyl_CoA_acyltransferase"/>
</dbReference>
<dbReference type="PANTHER" id="PTHR43877">
    <property type="entry name" value="AMINOALKYLPHOSPHONATE N-ACETYLTRANSFERASE-RELATED-RELATED"/>
    <property type="match status" value="1"/>
</dbReference>
<sequence length="155" mass="17274">MITPLDITHRETAQQVLDLQLPSYRVEAELTGFDGIPPLRDTVDTLISCGETFRGLYLDGELAGAISYKLEKNLLDIHRVMVHPRHFRKGVATALLQSLLDSTSEAHRVEVSTGSLNHPAKKLYRRLGFTEVGEEEAAPGFWMTRFQLIREGGAG</sequence>
<dbReference type="InterPro" id="IPR000182">
    <property type="entry name" value="GNAT_dom"/>
</dbReference>
<keyword evidence="1 4" id="KW-0808">Transferase</keyword>
<evidence type="ECO:0000313" key="5">
    <source>
        <dbReference type="Proteomes" id="UP000186795"/>
    </source>
</evidence>
<protein>
    <submittedName>
        <fullName evidence="4">Acetyltransferase (GNAT) domain-containing protein</fullName>
    </submittedName>
</protein>
<dbReference type="RefSeq" id="WP_076524252.1">
    <property type="nucleotide sequence ID" value="NZ_CP048103.1"/>
</dbReference>
<dbReference type="GO" id="GO:0016747">
    <property type="term" value="F:acyltransferase activity, transferring groups other than amino-acyl groups"/>
    <property type="evidence" value="ECO:0007669"/>
    <property type="project" value="InterPro"/>
</dbReference>
<gene>
    <name evidence="4" type="ORF">SAMN05421790_103334</name>
</gene>
<accession>A0A1N7KXX1</accession>
<proteinExistence type="predicted"/>
<dbReference type="AlphaFoldDB" id="A0A1N7KXX1"/>
<name>A0A1N7KXX1_9BACL</name>
<evidence type="ECO:0000313" key="4">
    <source>
        <dbReference type="EMBL" id="SIS66414.1"/>
    </source>
</evidence>
<reference evidence="5" key="1">
    <citation type="submission" date="2017-01" db="EMBL/GenBank/DDBJ databases">
        <authorList>
            <person name="Varghese N."/>
            <person name="Submissions S."/>
        </authorList>
    </citation>
    <scope>NUCLEOTIDE SEQUENCE [LARGE SCALE GENOMIC DNA]</scope>
    <source>
        <strain evidence="5">DSM 45196</strain>
    </source>
</reference>
<dbReference type="Gene3D" id="3.40.630.30">
    <property type="match status" value="1"/>
</dbReference>
<dbReference type="SUPFAM" id="SSF55729">
    <property type="entry name" value="Acyl-CoA N-acyltransferases (Nat)"/>
    <property type="match status" value="1"/>
</dbReference>